<reference evidence="2" key="1">
    <citation type="submission" date="2021-02" db="EMBL/GenBank/DDBJ databases">
        <title>Metagenome-assembled genomes from human diarrheal sample B26.</title>
        <authorList>
            <person name="Ateba T.P."/>
            <person name="Alayande K.A."/>
            <person name="Mwanza M."/>
        </authorList>
    </citation>
    <scope>NUCLEOTIDE SEQUENCE</scope>
    <source>
        <strain evidence="2">06WH</strain>
    </source>
</reference>
<feature type="domain" description="PIN" evidence="1">
    <location>
        <begin position="4"/>
        <end position="53"/>
    </location>
</feature>
<evidence type="ECO:0000313" key="3">
    <source>
        <dbReference type="Proteomes" id="UP000737612"/>
    </source>
</evidence>
<dbReference type="Pfam" id="PF13470">
    <property type="entry name" value="PIN_3"/>
    <property type="match status" value="1"/>
</dbReference>
<evidence type="ECO:0000313" key="2">
    <source>
        <dbReference type="EMBL" id="MBN2953958.1"/>
    </source>
</evidence>
<dbReference type="RefSeq" id="WP_173827787.1">
    <property type="nucleotide sequence ID" value="NZ_JAAINI010000001.1"/>
</dbReference>
<dbReference type="InterPro" id="IPR029060">
    <property type="entry name" value="PIN-like_dom_sf"/>
</dbReference>
<organism evidence="2 3">
    <name type="scientific">Fusicatenibacter saccharivorans</name>
    <dbReference type="NCBI Taxonomy" id="1150298"/>
    <lineage>
        <taxon>Bacteria</taxon>
        <taxon>Bacillati</taxon>
        <taxon>Bacillota</taxon>
        <taxon>Clostridia</taxon>
        <taxon>Lachnospirales</taxon>
        <taxon>Lachnospiraceae</taxon>
        <taxon>Fusicatenibacter</taxon>
    </lineage>
</organism>
<name>A0A939CE43_9FIRM</name>
<proteinExistence type="predicted"/>
<dbReference type="SUPFAM" id="SSF88723">
    <property type="entry name" value="PIN domain-like"/>
    <property type="match status" value="1"/>
</dbReference>
<dbReference type="EMBL" id="JAFHBD010000045">
    <property type="protein sequence ID" value="MBN2953958.1"/>
    <property type="molecule type" value="Genomic_DNA"/>
</dbReference>
<gene>
    <name evidence="2" type="ORF">JTJ23_10280</name>
</gene>
<sequence length="66" mass="7336">MESKILVDTNVLLDYFLTREPFFNDAKQIIEKCAEGKINACIAAHSVSNMFFIQCVVKPLASAKGI</sequence>
<dbReference type="Proteomes" id="UP000737612">
    <property type="component" value="Unassembled WGS sequence"/>
</dbReference>
<accession>A0A939CE43</accession>
<dbReference type="AlphaFoldDB" id="A0A939CE43"/>
<comment type="caution">
    <text evidence="2">The sequence shown here is derived from an EMBL/GenBank/DDBJ whole genome shotgun (WGS) entry which is preliminary data.</text>
</comment>
<evidence type="ECO:0000259" key="1">
    <source>
        <dbReference type="Pfam" id="PF13470"/>
    </source>
</evidence>
<protein>
    <recommendedName>
        <fullName evidence="1">PIN domain-containing protein</fullName>
    </recommendedName>
</protein>
<dbReference type="InterPro" id="IPR002716">
    <property type="entry name" value="PIN_dom"/>
</dbReference>